<dbReference type="Pfam" id="PF03181">
    <property type="entry name" value="BURP"/>
    <property type="match status" value="1"/>
</dbReference>
<dbReference type="SMART" id="SM01045">
    <property type="entry name" value="BURP"/>
    <property type="match status" value="1"/>
</dbReference>
<dbReference type="PANTHER" id="PTHR31236">
    <property type="entry name" value="BURP DOMAIN PROTEIN USPL1-LIKE"/>
    <property type="match status" value="1"/>
</dbReference>
<evidence type="ECO:0000259" key="1">
    <source>
        <dbReference type="PROSITE" id="PS51277"/>
    </source>
</evidence>
<dbReference type="InterPro" id="IPR044816">
    <property type="entry name" value="BURP"/>
</dbReference>
<organism evidence="2 3">
    <name type="scientific">Urochloa decumbens</name>
    <dbReference type="NCBI Taxonomy" id="240449"/>
    <lineage>
        <taxon>Eukaryota</taxon>
        <taxon>Viridiplantae</taxon>
        <taxon>Streptophyta</taxon>
        <taxon>Embryophyta</taxon>
        <taxon>Tracheophyta</taxon>
        <taxon>Spermatophyta</taxon>
        <taxon>Magnoliopsida</taxon>
        <taxon>Liliopsida</taxon>
        <taxon>Poales</taxon>
        <taxon>Poaceae</taxon>
        <taxon>PACMAD clade</taxon>
        <taxon>Panicoideae</taxon>
        <taxon>Panicodae</taxon>
        <taxon>Paniceae</taxon>
        <taxon>Melinidinae</taxon>
        <taxon>Urochloa</taxon>
    </lineage>
</organism>
<reference evidence="3" key="1">
    <citation type="submission" date="2024-06" db="EMBL/GenBank/DDBJ databases">
        <authorList>
            <person name="Ryan C."/>
        </authorList>
    </citation>
    <scope>NUCLEOTIDE SEQUENCE [LARGE SCALE GENOMIC DNA]</scope>
</reference>
<dbReference type="InterPro" id="IPR004873">
    <property type="entry name" value="BURP_dom"/>
</dbReference>
<gene>
    <name evidence="2" type="ORF">URODEC1_LOCUS100756</name>
</gene>
<feature type="domain" description="BURP" evidence="1">
    <location>
        <begin position="2"/>
        <end position="219"/>
    </location>
</feature>
<accession>A0ABC9EZH6</accession>
<sequence length="221" mass="23487">MLFLRKSLFPGAILPEGTKFAGDAAAPAPRSFVSKAAADAIPFGSEQLDTILRIFRIPRGSKKADQVSATLRTCEEPSPEPHTCATSRQAAAAFAAAALGTSDSERPRAVVTVVRGDEGAAAARYAVAPDGVARIGGEAVVPCHPMPYPYMVHYCHRPAGVEALRVELTAAAGVSATAVAMCHADTASWDGRYFQMLNATRGEEICHFMPRDYVLWLPAED</sequence>
<dbReference type="AlphaFoldDB" id="A0ABC9EZH6"/>
<evidence type="ECO:0000313" key="3">
    <source>
        <dbReference type="Proteomes" id="UP001497457"/>
    </source>
</evidence>
<reference evidence="2 3" key="2">
    <citation type="submission" date="2024-10" db="EMBL/GenBank/DDBJ databases">
        <authorList>
            <person name="Ryan C."/>
        </authorList>
    </citation>
    <scope>NUCLEOTIDE SEQUENCE [LARGE SCALE GENOMIC DNA]</scope>
</reference>
<dbReference type="PANTHER" id="PTHR31236:SF27">
    <property type="entry name" value="BURP DOMAIN-CONTAINING PROTEIN 4"/>
    <property type="match status" value="1"/>
</dbReference>
<name>A0ABC9EZH6_9POAL</name>
<protein>
    <recommendedName>
        <fullName evidence="1">BURP domain-containing protein</fullName>
    </recommendedName>
</protein>
<dbReference type="Proteomes" id="UP001497457">
    <property type="component" value="Chromosome 5rd"/>
</dbReference>
<dbReference type="PROSITE" id="PS51277">
    <property type="entry name" value="BURP"/>
    <property type="match status" value="1"/>
</dbReference>
<proteinExistence type="predicted"/>
<dbReference type="EMBL" id="OZ075115">
    <property type="protein sequence ID" value="CAL5066981.1"/>
    <property type="molecule type" value="Genomic_DNA"/>
</dbReference>
<keyword evidence="3" id="KW-1185">Reference proteome</keyword>
<evidence type="ECO:0000313" key="2">
    <source>
        <dbReference type="EMBL" id="CAL5066981.1"/>
    </source>
</evidence>